<dbReference type="GO" id="GO:0003993">
    <property type="term" value="F:acid phosphatase activity"/>
    <property type="evidence" value="ECO:0007669"/>
    <property type="project" value="UniProtKB-EC"/>
</dbReference>
<accession>A0A1I8P9V0</accession>
<dbReference type="InterPro" id="IPR050645">
    <property type="entry name" value="Histidine_acid_phosphatase"/>
</dbReference>
<comment type="similarity">
    <text evidence="2">Belongs to the histidine acid phosphatase family.</text>
</comment>
<proteinExistence type="inferred from homology"/>
<reference evidence="3" key="1">
    <citation type="submission" date="2020-05" db="UniProtKB">
        <authorList>
            <consortium name="EnsemblMetazoa"/>
        </authorList>
    </citation>
    <scope>IDENTIFICATION</scope>
    <source>
        <strain evidence="3">USDA</strain>
    </source>
</reference>
<dbReference type="InterPro" id="IPR033379">
    <property type="entry name" value="Acid_Pase_AS"/>
</dbReference>
<dbReference type="AlphaFoldDB" id="A0A1I8P9V0"/>
<evidence type="ECO:0000256" key="2">
    <source>
        <dbReference type="ARBA" id="ARBA00005375"/>
    </source>
</evidence>
<keyword evidence="4" id="KW-1185">Reference proteome</keyword>
<evidence type="ECO:0000256" key="1">
    <source>
        <dbReference type="ARBA" id="ARBA00000032"/>
    </source>
</evidence>
<name>A0A1I8P9V0_STOCA</name>
<dbReference type="InterPro" id="IPR029033">
    <property type="entry name" value="His_PPase_superfam"/>
</dbReference>
<evidence type="ECO:0000313" key="4">
    <source>
        <dbReference type="Proteomes" id="UP000095300"/>
    </source>
</evidence>
<dbReference type="VEuPathDB" id="VectorBase:SCAU006104"/>
<dbReference type="SUPFAM" id="SSF53254">
    <property type="entry name" value="Phosphoglycerate mutase-like"/>
    <property type="match status" value="2"/>
</dbReference>
<comment type="catalytic activity">
    <reaction evidence="1">
        <text>a phosphate monoester + H2O = an alcohol + phosphate</text>
        <dbReference type="Rhea" id="RHEA:15017"/>
        <dbReference type="ChEBI" id="CHEBI:15377"/>
        <dbReference type="ChEBI" id="CHEBI:30879"/>
        <dbReference type="ChEBI" id="CHEBI:43474"/>
        <dbReference type="ChEBI" id="CHEBI:67140"/>
        <dbReference type="EC" id="3.1.3.2"/>
    </reaction>
</comment>
<dbReference type="PANTHER" id="PTHR11567:SF205">
    <property type="entry name" value="GH28721P-RELATED"/>
    <property type="match status" value="1"/>
</dbReference>
<dbReference type="Proteomes" id="UP000095300">
    <property type="component" value="Unassembled WGS sequence"/>
</dbReference>
<dbReference type="Pfam" id="PF00328">
    <property type="entry name" value="His_Phos_2"/>
    <property type="match status" value="2"/>
</dbReference>
<protein>
    <submittedName>
        <fullName evidence="3">Uncharacterized protein</fullName>
    </submittedName>
</protein>
<evidence type="ECO:0000313" key="3">
    <source>
        <dbReference type="EnsemblMetazoa" id="SCAU006104-PA"/>
    </source>
</evidence>
<dbReference type="EnsemblMetazoa" id="SCAU006104-RA">
    <property type="protein sequence ID" value="SCAU006104-PA"/>
    <property type="gene ID" value="SCAU006104"/>
</dbReference>
<dbReference type="PROSITE" id="PS00616">
    <property type="entry name" value="HIS_ACID_PHOSPHAT_1"/>
    <property type="match status" value="1"/>
</dbReference>
<dbReference type="Gene3D" id="3.40.50.1240">
    <property type="entry name" value="Phosphoglycerate mutase-like"/>
    <property type="match status" value="2"/>
</dbReference>
<dbReference type="PANTHER" id="PTHR11567">
    <property type="entry name" value="ACID PHOSPHATASE-RELATED"/>
    <property type="match status" value="1"/>
</dbReference>
<organism evidence="3 4">
    <name type="scientific">Stomoxys calcitrans</name>
    <name type="common">Stable fly</name>
    <name type="synonym">Conops calcitrans</name>
    <dbReference type="NCBI Taxonomy" id="35570"/>
    <lineage>
        <taxon>Eukaryota</taxon>
        <taxon>Metazoa</taxon>
        <taxon>Ecdysozoa</taxon>
        <taxon>Arthropoda</taxon>
        <taxon>Hexapoda</taxon>
        <taxon>Insecta</taxon>
        <taxon>Pterygota</taxon>
        <taxon>Neoptera</taxon>
        <taxon>Endopterygota</taxon>
        <taxon>Diptera</taxon>
        <taxon>Brachycera</taxon>
        <taxon>Muscomorpha</taxon>
        <taxon>Muscoidea</taxon>
        <taxon>Muscidae</taxon>
        <taxon>Stomoxys</taxon>
    </lineage>
</organism>
<dbReference type="CDD" id="cd07061">
    <property type="entry name" value="HP_HAP_like"/>
    <property type="match status" value="2"/>
</dbReference>
<dbReference type="FunFam" id="3.40.50.1240:FF:000038">
    <property type="entry name" value="venom acid phosphatase Acph-1"/>
    <property type="match status" value="1"/>
</dbReference>
<sequence>MLIGNDWCGAHARKVLLIKETSSNNRSTTLKLVHVLFRHGPRTPVNTYPNDPYVNETFFPYGWGHLTNDAKKELFTMGNSLALRYQDLTKPYYKPDMIYAQSSESPRTMMSISVLLAGLLPPVHTPMEWNFKLNWQPIPIFVKPAESDIWLRMTAKCPRYDQALEEVLQQTEVKLELNRYETMFEELTYITGKNISSAADINSLYITLLAEQMYGLQLPSWTEHYYPERLQYLAEQNYIYNAYTMEMQRIKSGPFLQQIIRQMEAYVEGTLIPEERKIFIYCGHDWTITNVLLALKVWKRQMPRFSALITFELHQREDTKNYFVELYFQNDPESDLKPLVLPGCNFQCPLDKFVQLTKEIIPTQSYDEMCRLKYITLLAEQMYGLQLPSWTEHYYPERLQYLAEQNYIYNAYTMEMQRIKSGPFLQQIIRQMEAYVEGTLIPEERKIFIYCGHDWTITNVLLALKVWKRQMPRFSALITFELHQREDTKNYFVELYFQNDPESDLKPLVLPGCNFQCPLDKFVQLTKEIIPTQSYDEMCRLK</sequence>
<dbReference type="InterPro" id="IPR000560">
    <property type="entry name" value="His_Pase_clade-2"/>
</dbReference>
<dbReference type="STRING" id="35570.A0A1I8P9V0"/>